<evidence type="ECO:0000313" key="1">
    <source>
        <dbReference type="EMBL" id="GBP24667.1"/>
    </source>
</evidence>
<reference evidence="1 2" key="1">
    <citation type="journal article" date="2019" name="Commun. Biol.">
        <title>The bagworm genome reveals a unique fibroin gene that provides high tensile strength.</title>
        <authorList>
            <person name="Kono N."/>
            <person name="Nakamura H."/>
            <person name="Ohtoshi R."/>
            <person name="Tomita M."/>
            <person name="Numata K."/>
            <person name="Arakawa K."/>
        </authorList>
    </citation>
    <scope>NUCLEOTIDE SEQUENCE [LARGE SCALE GENOMIC DNA]</scope>
</reference>
<evidence type="ECO:0000313" key="2">
    <source>
        <dbReference type="Proteomes" id="UP000299102"/>
    </source>
</evidence>
<name>A0A4C1UEX8_EUMVA</name>
<organism evidence="1 2">
    <name type="scientific">Eumeta variegata</name>
    <name type="common">Bagworm moth</name>
    <name type="synonym">Eumeta japonica</name>
    <dbReference type="NCBI Taxonomy" id="151549"/>
    <lineage>
        <taxon>Eukaryota</taxon>
        <taxon>Metazoa</taxon>
        <taxon>Ecdysozoa</taxon>
        <taxon>Arthropoda</taxon>
        <taxon>Hexapoda</taxon>
        <taxon>Insecta</taxon>
        <taxon>Pterygota</taxon>
        <taxon>Neoptera</taxon>
        <taxon>Endopterygota</taxon>
        <taxon>Lepidoptera</taxon>
        <taxon>Glossata</taxon>
        <taxon>Ditrysia</taxon>
        <taxon>Tineoidea</taxon>
        <taxon>Psychidae</taxon>
        <taxon>Oiketicinae</taxon>
        <taxon>Eumeta</taxon>
    </lineage>
</organism>
<comment type="caution">
    <text evidence="1">The sequence shown here is derived from an EMBL/GenBank/DDBJ whole genome shotgun (WGS) entry which is preliminary data.</text>
</comment>
<keyword evidence="2" id="KW-1185">Reference proteome</keyword>
<dbReference type="Proteomes" id="UP000299102">
    <property type="component" value="Unassembled WGS sequence"/>
</dbReference>
<proteinExistence type="predicted"/>
<dbReference type="EMBL" id="BGZK01000164">
    <property type="protein sequence ID" value="GBP24667.1"/>
    <property type="molecule type" value="Genomic_DNA"/>
</dbReference>
<sequence length="108" mass="11989">MNATRMSGTYISVLSEARSELFNLMLERYLISAFGNAELLQEISGFEPGTFRCGNDTLITQPRFQFAVKTERCVTFCIYTRDVEEDRKVQTVVAGCSVCNAAGASANR</sequence>
<gene>
    <name evidence="1" type="ORF">EVAR_15873_1</name>
</gene>
<dbReference type="AlphaFoldDB" id="A0A4C1UEX8"/>
<protein>
    <submittedName>
        <fullName evidence="1">Uncharacterized protein</fullName>
    </submittedName>
</protein>
<accession>A0A4C1UEX8</accession>